<dbReference type="InterPro" id="IPR015590">
    <property type="entry name" value="Aldehyde_DH_dom"/>
</dbReference>
<evidence type="ECO:0000313" key="3">
    <source>
        <dbReference type="EMBL" id="ODM21292.1"/>
    </source>
</evidence>
<keyword evidence="1" id="KW-0560">Oxidoreductase</keyword>
<comment type="caution">
    <text evidence="3">The sequence shown here is derived from an EMBL/GenBank/DDBJ whole genome shotgun (WGS) entry which is preliminary data.</text>
</comment>
<dbReference type="GO" id="GO:0009450">
    <property type="term" value="P:gamma-aminobutyric acid catabolic process"/>
    <property type="evidence" value="ECO:0007669"/>
    <property type="project" value="TreeGrafter"/>
</dbReference>
<dbReference type="STRING" id="573508.A0A1E3BJY7"/>
<dbReference type="PANTHER" id="PTHR43353:SF11">
    <property type="entry name" value="SUCCINATE SEMIALDEHYDE DEHYDROGENASE (EUROFUNG)"/>
    <property type="match status" value="1"/>
</dbReference>
<proteinExistence type="predicted"/>
<dbReference type="Proteomes" id="UP000094569">
    <property type="component" value="Unassembled WGS sequence"/>
</dbReference>
<feature type="domain" description="Aldehyde dehydrogenase" evidence="2">
    <location>
        <begin position="25"/>
        <end position="141"/>
    </location>
</feature>
<dbReference type="Gene3D" id="3.40.605.10">
    <property type="entry name" value="Aldehyde Dehydrogenase, Chain A, domain 1"/>
    <property type="match status" value="1"/>
</dbReference>
<dbReference type="OrthoDB" id="310895at2759"/>
<evidence type="ECO:0000259" key="2">
    <source>
        <dbReference type="Pfam" id="PF00171"/>
    </source>
</evidence>
<evidence type="ECO:0000256" key="1">
    <source>
        <dbReference type="ARBA" id="ARBA00023002"/>
    </source>
</evidence>
<gene>
    <name evidence="3" type="ORF">SI65_04345</name>
</gene>
<dbReference type="InterPro" id="IPR050740">
    <property type="entry name" value="Aldehyde_DH_Superfamily"/>
</dbReference>
<dbReference type="InterPro" id="IPR016161">
    <property type="entry name" value="Ald_DH/histidinol_DH"/>
</dbReference>
<dbReference type="AlphaFoldDB" id="A0A1E3BJY7"/>
<name>A0A1E3BJY7_ASPCR</name>
<dbReference type="PANTHER" id="PTHR43353">
    <property type="entry name" value="SUCCINATE-SEMIALDEHYDE DEHYDROGENASE, MITOCHONDRIAL"/>
    <property type="match status" value="1"/>
</dbReference>
<accession>A0A1E3BJY7</accession>
<dbReference type="InterPro" id="IPR016162">
    <property type="entry name" value="Ald_DH_N"/>
</dbReference>
<dbReference type="SUPFAM" id="SSF53720">
    <property type="entry name" value="ALDH-like"/>
    <property type="match status" value="1"/>
</dbReference>
<dbReference type="Pfam" id="PF00171">
    <property type="entry name" value="Aldedh"/>
    <property type="match status" value="1"/>
</dbReference>
<dbReference type="VEuPathDB" id="FungiDB:SI65_04345"/>
<organism evidence="3 4">
    <name type="scientific">Aspergillus cristatus</name>
    <name type="common">Chinese Fuzhuan brick tea-fermentation fungus</name>
    <name type="synonym">Eurotium cristatum</name>
    <dbReference type="NCBI Taxonomy" id="573508"/>
    <lineage>
        <taxon>Eukaryota</taxon>
        <taxon>Fungi</taxon>
        <taxon>Dikarya</taxon>
        <taxon>Ascomycota</taxon>
        <taxon>Pezizomycotina</taxon>
        <taxon>Eurotiomycetes</taxon>
        <taxon>Eurotiomycetidae</taxon>
        <taxon>Eurotiales</taxon>
        <taxon>Aspergillaceae</taxon>
        <taxon>Aspergillus</taxon>
        <taxon>Aspergillus subgen. Aspergillus</taxon>
    </lineage>
</organism>
<keyword evidence="4" id="KW-1185">Reference proteome</keyword>
<sequence length="153" mass="17146">MAQSFVSTLRDPSLFVEKSYIDGQWISSTSTFNITNPATETLIGTCPESTMDDLNHAIRAASNAFPTWRALSGRQRGRILRKLFDLLVENKIDLGRIITAENGKAKADAEGEVLFSASFFEWFAEEAPRVYGDVIPHSNATFILWMVLISFYC</sequence>
<reference evidence="3 4" key="1">
    <citation type="journal article" date="2016" name="BMC Genomics">
        <title>Comparative genomic and transcriptomic analyses of the Fuzhuan brick tea-fermentation fungus Aspergillus cristatus.</title>
        <authorList>
            <person name="Ge Y."/>
            <person name="Wang Y."/>
            <person name="Liu Y."/>
            <person name="Tan Y."/>
            <person name="Ren X."/>
            <person name="Zhang X."/>
            <person name="Hyde K.D."/>
            <person name="Liu Y."/>
            <person name="Liu Z."/>
        </authorList>
    </citation>
    <scope>NUCLEOTIDE SEQUENCE [LARGE SCALE GENOMIC DNA]</scope>
    <source>
        <strain evidence="3 4">GZAAS20.1005</strain>
    </source>
</reference>
<dbReference type="GO" id="GO:0005737">
    <property type="term" value="C:cytoplasm"/>
    <property type="evidence" value="ECO:0007669"/>
    <property type="project" value="TreeGrafter"/>
</dbReference>
<dbReference type="EMBL" id="JXNT01000003">
    <property type="protein sequence ID" value="ODM21292.1"/>
    <property type="molecule type" value="Genomic_DNA"/>
</dbReference>
<evidence type="ECO:0000313" key="4">
    <source>
        <dbReference type="Proteomes" id="UP000094569"/>
    </source>
</evidence>
<protein>
    <recommendedName>
        <fullName evidence="2">Aldehyde dehydrogenase domain-containing protein</fullName>
    </recommendedName>
</protein>
<dbReference type="GO" id="GO:0004777">
    <property type="term" value="F:succinate-semialdehyde dehydrogenase (NAD+) activity"/>
    <property type="evidence" value="ECO:0007669"/>
    <property type="project" value="TreeGrafter"/>
</dbReference>